<dbReference type="Gene3D" id="1.10.1200.10">
    <property type="entry name" value="ACP-like"/>
    <property type="match status" value="1"/>
</dbReference>
<proteinExistence type="predicted"/>
<dbReference type="Proteomes" id="UP000677913">
    <property type="component" value="Unassembled WGS sequence"/>
</dbReference>
<dbReference type="EMBL" id="JAGSXH010000050">
    <property type="protein sequence ID" value="MBS2964414.1"/>
    <property type="molecule type" value="Genomic_DNA"/>
</dbReference>
<evidence type="ECO:0000313" key="1">
    <source>
        <dbReference type="EMBL" id="MBS2964414.1"/>
    </source>
</evidence>
<accession>A0A8J7WSC6</accession>
<reference evidence="1" key="1">
    <citation type="submission" date="2021-04" db="EMBL/GenBank/DDBJ databases">
        <title>Genome based classification of Actinospica acidithermotolerans sp. nov., an actinobacterium isolated from an Indonesian hot spring.</title>
        <authorList>
            <person name="Kusuma A.B."/>
            <person name="Putra K.E."/>
            <person name="Nafisah S."/>
            <person name="Loh J."/>
            <person name="Nouioui I."/>
            <person name="Goodfellow M."/>
        </authorList>
    </citation>
    <scope>NUCLEOTIDE SEQUENCE</scope>
    <source>
        <strain evidence="1">DSM 45618</strain>
    </source>
</reference>
<dbReference type="SUPFAM" id="SSF47336">
    <property type="entry name" value="ACP-like"/>
    <property type="match status" value="1"/>
</dbReference>
<dbReference type="RefSeq" id="WP_211468778.1">
    <property type="nucleotide sequence ID" value="NZ_JAGSXH010000050.1"/>
</dbReference>
<protein>
    <recommendedName>
        <fullName evidence="3">Acyl carrier protein</fullName>
    </recommendedName>
</protein>
<organism evidence="1 2">
    <name type="scientific">Actinocrinis puniceicyclus</name>
    <dbReference type="NCBI Taxonomy" id="977794"/>
    <lineage>
        <taxon>Bacteria</taxon>
        <taxon>Bacillati</taxon>
        <taxon>Actinomycetota</taxon>
        <taxon>Actinomycetes</taxon>
        <taxon>Catenulisporales</taxon>
        <taxon>Actinospicaceae</taxon>
        <taxon>Actinocrinis</taxon>
    </lineage>
</organism>
<dbReference type="AlphaFoldDB" id="A0A8J7WSC6"/>
<evidence type="ECO:0008006" key="3">
    <source>
        <dbReference type="Google" id="ProtNLM"/>
    </source>
</evidence>
<sequence>MTARDFGTTAAPVFDRDDESRCADIAALLRESLGEDRTWPADLGPHTRLDADLALDSLETAAFAAALRQHHGDAADLLAYIADLDLDALITLTIADVARYVADRLAAGGDRSAPR</sequence>
<gene>
    <name evidence="1" type="ORF">KGA66_15255</name>
</gene>
<keyword evidence="2" id="KW-1185">Reference proteome</keyword>
<comment type="caution">
    <text evidence="1">The sequence shown here is derived from an EMBL/GenBank/DDBJ whole genome shotgun (WGS) entry which is preliminary data.</text>
</comment>
<evidence type="ECO:0000313" key="2">
    <source>
        <dbReference type="Proteomes" id="UP000677913"/>
    </source>
</evidence>
<dbReference type="InterPro" id="IPR036736">
    <property type="entry name" value="ACP-like_sf"/>
</dbReference>
<name>A0A8J7WSC6_9ACTN</name>